<protein>
    <submittedName>
        <fullName evidence="2">Uncharacterized protein</fullName>
    </submittedName>
</protein>
<gene>
    <name evidence="2" type="ORF">AMTR_s00126p00114280</name>
</gene>
<reference evidence="3" key="1">
    <citation type="journal article" date="2013" name="Science">
        <title>The Amborella genome and the evolution of flowering plants.</title>
        <authorList>
            <consortium name="Amborella Genome Project"/>
        </authorList>
    </citation>
    <scope>NUCLEOTIDE SEQUENCE [LARGE SCALE GENOMIC DNA]</scope>
</reference>
<evidence type="ECO:0000256" key="1">
    <source>
        <dbReference type="SAM" id="MobiDB-lite"/>
    </source>
</evidence>
<dbReference type="AlphaFoldDB" id="W1NQQ7"/>
<dbReference type="OrthoDB" id="1927989at2759"/>
<feature type="region of interest" description="Disordered" evidence="1">
    <location>
        <begin position="163"/>
        <end position="187"/>
    </location>
</feature>
<dbReference type="EMBL" id="KI396602">
    <property type="protein sequence ID" value="ERM97149.1"/>
    <property type="molecule type" value="Genomic_DNA"/>
</dbReference>
<dbReference type="KEGG" id="atr:18425099"/>
<dbReference type="eggNOG" id="ENOG502RY92">
    <property type="taxonomic scope" value="Eukaryota"/>
</dbReference>
<dbReference type="OMA" id="HIEYKSH"/>
<accession>W1NQQ7</accession>
<evidence type="ECO:0000313" key="3">
    <source>
        <dbReference type="Proteomes" id="UP000017836"/>
    </source>
</evidence>
<proteinExistence type="predicted"/>
<dbReference type="PANTHER" id="PTHR31722:SF62">
    <property type="entry name" value="EMB|CAB62433.1"/>
    <property type="match status" value="1"/>
</dbReference>
<dbReference type="PANTHER" id="PTHR31722">
    <property type="entry name" value="OS06G0675200 PROTEIN"/>
    <property type="match status" value="1"/>
</dbReference>
<evidence type="ECO:0000313" key="2">
    <source>
        <dbReference type="EMBL" id="ERM97149.1"/>
    </source>
</evidence>
<organism evidence="2 3">
    <name type="scientific">Amborella trichopoda</name>
    <dbReference type="NCBI Taxonomy" id="13333"/>
    <lineage>
        <taxon>Eukaryota</taxon>
        <taxon>Viridiplantae</taxon>
        <taxon>Streptophyta</taxon>
        <taxon>Embryophyta</taxon>
        <taxon>Tracheophyta</taxon>
        <taxon>Spermatophyta</taxon>
        <taxon>Magnoliopsida</taxon>
        <taxon>Amborellales</taxon>
        <taxon>Amborellaceae</taxon>
        <taxon>Amborella</taxon>
    </lineage>
</organism>
<keyword evidence="3" id="KW-1185">Reference proteome</keyword>
<dbReference type="HOGENOM" id="CLU_1449545_0_0_1"/>
<name>W1NQQ7_AMBTC</name>
<dbReference type="Proteomes" id="UP000017836">
    <property type="component" value="Unassembled WGS sequence"/>
</dbReference>
<dbReference type="Gramene" id="ERM97149">
    <property type="protein sequence ID" value="ERM97149"/>
    <property type="gene ID" value="AMTR_s00126p00114280"/>
</dbReference>
<sequence length="187" mass="20693">MACIDMFSSDHQGGLCPRISFSNDFADVTAASSQLESGVPPPLRPPAVGDSDFEFSSLGGGGCGMVTADEIFCQGRLRPSSLKPRRIATLREELETAEEEEEEERRTSKVRWRGLLGLKKGEKKVQREVGGGWFQCVDEKIEGAGSFQWDSRGVHQRQQLWASSIEAIPQENKEKEEEDEEQGGKAM</sequence>